<feature type="domain" description="CheC-like protein" evidence="3">
    <location>
        <begin position="11"/>
        <end position="45"/>
    </location>
</feature>
<dbReference type="OrthoDB" id="9812187at2"/>
<dbReference type="InterPro" id="IPR007597">
    <property type="entry name" value="CheC"/>
</dbReference>
<dbReference type="STRING" id="872970.SAMN04488134_101404"/>
<gene>
    <name evidence="4" type="ORF">SAMN04488134_101404</name>
</gene>
<dbReference type="Gene3D" id="3.40.1550.10">
    <property type="entry name" value="CheC-like"/>
    <property type="match status" value="1"/>
</dbReference>
<evidence type="ECO:0000256" key="1">
    <source>
        <dbReference type="ARBA" id="ARBA00022500"/>
    </source>
</evidence>
<dbReference type="InterPro" id="IPR028976">
    <property type="entry name" value="CheC-like_sf"/>
</dbReference>
<dbReference type="RefSeq" id="WP_091494226.1">
    <property type="nucleotide sequence ID" value="NZ_FODJ01000001.1"/>
</dbReference>
<dbReference type="CDD" id="cd17909">
    <property type="entry name" value="CheC_ClassI"/>
    <property type="match status" value="1"/>
</dbReference>
<evidence type="ECO:0000313" key="4">
    <source>
        <dbReference type="EMBL" id="SEN57958.1"/>
    </source>
</evidence>
<dbReference type="GO" id="GO:0016787">
    <property type="term" value="F:hydrolase activity"/>
    <property type="evidence" value="ECO:0007669"/>
    <property type="project" value="UniProtKB-KW"/>
</dbReference>
<dbReference type="InterPro" id="IPR050992">
    <property type="entry name" value="CheZ_family_phosphatases"/>
</dbReference>
<evidence type="ECO:0000313" key="5">
    <source>
        <dbReference type="Proteomes" id="UP000199300"/>
    </source>
</evidence>
<keyword evidence="1" id="KW-0145">Chemotaxis</keyword>
<organism evidence="4 5">
    <name type="scientific">Amphibacillus marinus</name>
    <dbReference type="NCBI Taxonomy" id="872970"/>
    <lineage>
        <taxon>Bacteria</taxon>
        <taxon>Bacillati</taxon>
        <taxon>Bacillota</taxon>
        <taxon>Bacilli</taxon>
        <taxon>Bacillales</taxon>
        <taxon>Bacillaceae</taxon>
        <taxon>Amphibacillus</taxon>
    </lineage>
</organism>
<dbReference type="Pfam" id="PF04509">
    <property type="entry name" value="CheC"/>
    <property type="match status" value="2"/>
</dbReference>
<dbReference type="GO" id="GO:0006935">
    <property type="term" value="P:chemotaxis"/>
    <property type="evidence" value="ECO:0007669"/>
    <property type="project" value="UniProtKB-KW"/>
</dbReference>
<feature type="domain" description="CheC-like protein" evidence="3">
    <location>
        <begin position="109"/>
        <end position="145"/>
    </location>
</feature>
<protein>
    <submittedName>
        <fullName evidence="4">Chemotaxis protein CheC</fullName>
    </submittedName>
</protein>
<name>A0A1H8HQE0_9BACI</name>
<dbReference type="SUPFAM" id="SSF103039">
    <property type="entry name" value="CheC-like"/>
    <property type="match status" value="1"/>
</dbReference>
<proteinExistence type="predicted"/>
<evidence type="ECO:0000259" key="3">
    <source>
        <dbReference type="Pfam" id="PF04509"/>
    </source>
</evidence>
<dbReference type="Proteomes" id="UP000199300">
    <property type="component" value="Unassembled WGS sequence"/>
</dbReference>
<dbReference type="AlphaFoldDB" id="A0A1H8HQE0"/>
<keyword evidence="2" id="KW-0378">Hydrolase</keyword>
<dbReference type="PANTHER" id="PTHR43693:SF1">
    <property type="entry name" value="PROTEIN PHOSPHATASE CHEZ"/>
    <property type="match status" value="1"/>
</dbReference>
<dbReference type="PANTHER" id="PTHR43693">
    <property type="entry name" value="PROTEIN PHOSPHATASE CHEZ"/>
    <property type="match status" value="1"/>
</dbReference>
<sequence>MSFIKSLSGTQLDALKEIGNIGSGHAATALSMMLDRKVEMSIPSVRVVDFNEMMELVGGPETLIVAVFLRIEGDAPGNMFFVLSPEEANAFVKQLTGTTSFSIADIDEMSASALQEMGNILAGSYLSALSDFINVLLQPSVPILSIDMAGAILAEGLYELSHVSDYAIIIDTLIDDHSQDNRPIQGHFFLLPDPDSFSKIFNNLGVQPQ</sequence>
<keyword evidence="5" id="KW-1185">Reference proteome</keyword>
<accession>A0A1H8HQE0</accession>
<dbReference type="EMBL" id="FODJ01000001">
    <property type="protein sequence ID" value="SEN57958.1"/>
    <property type="molecule type" value="Genomic_DNA"/>
</dbReference>
<reference evidence="4 5" key="1">
    <citation type="submission" date="2016-10" db="EMBL/GenBank/DDBJ databases">
        <authorList>
            <person name="de Groot N.N."/>
        </authorList>
    </citation>
    <scope>NUCLEOTIDE SEQUENCE [LARGE SCALE GENOMIC DNA]</scope>
    <source>
        <strain evidence="4 5">CGMCC 1.10434</strain>
    </source>
</reference>
<evidence type="ECO:0000256" key="2">
    <source>
        <dbReference type="ARBA" id="ARBA00022801"/>
    </source>
</evidence>